<dbReference type="PANTHER" id="PTHR43133:SF8">
    <property type="entry name" value="RNA POLYMERASE SIGMA FACTOR HI_1459-RELATED"/>
    <property type="match status" value="1"/>
</dbReference>
<comment type="caution">
    <text evidence="8">The sequence shown here is derived from an EMBL/GenBank/DDBJ whole genome shotgun (WGS) entry which is preliminary data.</text>
</comment>
<comment type="similarity">
    <text evidence="1">Belongs to the sigma-70 factor family. ECF subfamily.</text>
</comment>
<sequence>MHQPISELTRAMSAGSVKAIEEFYREYFPQIYRTARRITGRDESFGLDVVQEAMLRILRCIKPMENQQHLDAWLDLVVKSTAYDLLKAEARRQKREQKAAQYRQSTVGIEPAALAGDEEAHDRLVWLRQQLSQFDPELAQMIDLRYQQSWTLDRMAEFLGLSIATIDGRLRRAIDRLKKAAMSQVAFEEINTSRSGYPCETIRPAIHGGGTYDR</sequence>
<dbReference type="Proteomes" id="UP000094828">
    <property type="component" value="Unassembled WGS sequence"/>
</dbReference>
<dbReference type="InterPro" id="IPR014284">
    <property type="entry name" value="RNA_pol_sigma-70_dom"/>
</dbReference>
<accession>A0A1C3EAW8</accession>
<dbReference type="PANTHER" id="PTHR43133">
    <property type="entry name" value="RNA POLYMERASE ECF-TYPE SIGMA FACTO"/>
    <property type="match status" value="1"/>
</dbReference>
<dbReference type="InterPro" id="IPR039425">
    <property type="entry name" value="RNA_pol_sigma-70-like"/>
</dbReference>
<evidence type="ECO:0000313" key="9">
    <source>
        <dbReference type="Proteomes" id="UP000094828"/>
    </source>
</evidence>
<evidence type="ECO:0000256" key="1">
    <source>
        <dbReference type="ARBA" id="ARBA00010641"/>
    </source>
</evidence>
<dbReference type="STRING" id="1841610.A6X21_00480"/>
<dbReference type="Pfam" id="PF04542">
    <property type="entry name" value="Sigma70_r2"/>
    <property type="match status" value="1"/>
</dbReference>
<dbReference type="InterPro" id="IPR013325">
    <property type="entry name" value="RNA_pol_sigma_r2"/>
</dbReference>
<dbReference type="SUPFAM" id="SSF88946">
    <property type="entry name" value="Sigma2 domain of RNA polymerase sigma factors"/>
    <property type="match status" value="1"/>
</dbReference>
<keyword evidence="2" id="KW-0805">Transcription regulation</keyword>
<evidence type="ECO:0000259" key="7">
    <source>
        <dbReference type="Pfam" id="PF04545"/>
    </source>
</evidence>
<dbReference type="Gene3D" id="1.10.10.10">
    <property type="entry name" value="Winged helix-like DNA-binding domain superfamily/Winged helix DNA-binding domain"/>
    <property type="match status" value="1"/>
</dbReference>
<dbReference type="SUPFAM" id="SSF88659">
    <property type="entry name" value="Sigma3 and sigma4 domains of RNA polymerase sigma factors"/>
    <property type="match status" value="1"/>
</dbReference>
<evidence type="ECO:0000256" key="3">
    <source>
        <dbReference type="ARBA" id="ARBA00023082"/>
    </source>
</evidence>
<evidence type="ECO:0000256" key="4">
    <source>
        <dbReference type="ARBA" id="ARBA00023125"/>
    </source>
</evidence>
<feature type="domain" description="RNA polymerase sigma-70 region 4" evidence="7">
    <location>
        <begin position="131"/>
        <end position="179"/>
    </location>
</feature>
<dbReference type="InterPro" id="IPR007630">
    <property type="entry name" value="RNA_pol_sigma70_r4"/>
</dbReference>
<dbReference type="GO" id="GO:0016987">
    <property type="term" value="F:sigma factor activity"/>
    <property type="evidence" value="ECO:0007669"/>
    <property type="project" value="UniProtKB-KW"/>
</dbReference>
<dbReference type="RefSeq" id="WP_068848590.1">
    <property type="nucleotide sequence ID" value="NZ_LYDR01000110.1"/>
</dbReference>
<keyword evidence="9" id="KW-1185">Reference proteome</keyword>
<dbReference type="GO" id="GO:0006352">
    <property type="term" value="P:DNA-templated transcription initiation"/>
    <property type="evidence" value="ECO:0007669"/>
    <property type="project" value="InterPro"/>
</dbReference>
<dbReference type="Pfam" id="PF04545">
    <property type="entry name" value="Sigma70_r4"/>
    <property type="match status" value="1"/>
</dbReference>
<evidence type="ECO:0000313" key="8">
    <source>
        <dbReference type="EMBL" id="ODA30386.1"/>
    </source>
</evidence>
<keyword evidence="4" id="KW-0238">DNA-binding</keyword>
<feature type="domain" description="RNA polymerase sigma-70 region 2" evidence="6">
    <location>
        <begin position="23"/>
        <end position="91"/>
    </location>
</feature>
<dbReference type="InterPro" id="IPR013324">
    <property type="entry name" value="RNA_pol_sigma_r3/r4-like"/>
</dbReference>
<evidence type="ECO:0000256" key="2">
    <source>
        <dbReference type="ARBA" id="ARBA00023015"/>
    </source>
</evidence>
<dbReference type="GO" id="GO:0003677">
    <property type="term" value="F:DNA binding"/>
    <property type="evidence" value="ECO:0007669"/>
    <property type="project" value="UniProtKB-KW"/>
</dbReference>
<dbReference type="Gene3D" id="1.10.1740.10">
    <property type="match status" value="1"/>
</dbReference>
<keyword evidence="3" id="KW-0731">Sigma factor</keyword>
<reference evidence="8 9" key="1">
    <citation type="submission" date="2016-05" db="EMBL/GenBank/DDBJ databases">
        <title>Genomic and physiological characterization of Planctopirus sp. isolated from fresh water lake.</title>
        <authorList>
            <person name="Subhash Y."/>
            <person name="Ramana C."/>
        </authorList>
    </citation>
    <scope>NUCLEOTIDE SEQUENCE [LARGE SCALE GENOMIC DNA]</scope>
    <source>
        <strain evidence="8 9">JC280</strain>
    </source>
</reference>
<evidence type="ECO:0008006" key="10">
    <source>
        <dbReference type="Google" id="ProtNLM"/>
    </source>
</evidence>
<dbReference type="InterPro" id="IPR036388">
    <property type="entry name" value="WH-like_DNA-bd_sf"/>
</dbReference>
<organism evidence="8 9">
    <name type="scientific">Planctopirus hydrillae</name>
    <dbReference type="NCBI Taxonomy" id="1841610"/>
    <lineage>
        <taxon>Bacteria</taxon>
        <taxon>Pseudomonadati</taxon>
        <taxon>Planctomycetota</taxon>
        <taxon>Planctomycetia</taxon>
        <taxon>Planctomycetales</taxon>
        <taxon>Planctomycetaceae</taxon>
        <taxon>Planctopirus</taxon>
    </lineage>
</organism>
<gene>
    <name evidence="8" type="ORF">A6X21_00480</name>
</gene>
<dbReference type="EMBL" id="LYDR01000110">
    <property type="protein sequence ID" value="ODA30386.1"/>
    <property type="molecule type" value="Genomic_DNA"/>
</dbReference>
<keyword evidence="5" id="KW-0804">Transcription</keyword>
<dbReference type="NCBIfam" id="TIGR02937">
    <property type="entry name" value="sigma70-ECF"/>
    <property type="match status" value="1"/>
</dbReference>
<dbReference type="AlphaFoldDB" id="A0A1C3EAW8"/>
<proteinExistence type="inferred from homology"/>
<dbReference type="InterPro" id="IPR007627">
    <property type="entry name" value="RNA_pol_sigma70_r2"/>
</dbReference>
<name>A0A1C3EAW8_9PLAN</name>
<protein>
    <recommendedName>
        <fullName evidence="10">RNA polymerase sigma-70 region 2 domain-containing protein</fullName>
    </recommendedName>
</protein>
<evidence type="ECO:0000259" key="6">
    <source>
        <dbReference type="Pfam" id="PF04542"/>
    </source>
</evidence>
<evidence type="ECO:0000256" key="5">
    <source>
        <dbReference type="ARBA" id="ARBA00023163"/>
    </source>
</evidence>